<reference evidence="2" key="1">
    <citation type="submission" date="2020-08" db="EMBL/GenBank/DDBJ databases">
        <title>Multicomponent nature underlies the extraordinary mechanical properties of spider dragline silk.</title>
        <authorList>
            <person name="Kono N."/>
            <person name="Nakamura H."/>
            <person name="Mori M."/>
            <person name="Yoshida Y."/>
            <person name="Ohtoshi R."/>
            <person name="Malay A.D."/>
            <person name="Moran D.A.P."/>
            <person name="Tomita M."/>
            <person name="Numata K."/>
            <person name="Arakawa K."/>
        </authorList>
    </citation>
    <scope>NUCLEOTIDE SEQUENCE</scope>
</reference>
<sequence length="139" mass="15626">MEPFPFISDLDNYRFTYPDWTMYPPLTSKMVTLTYTSISSLVLLASEIQKLLNINANPSKSGNGTPSQRSATEREQPRVKRHCSGVVPNSTANNNNNAPQGYYYYAQTYDGNNNVHHPMNTHQNPSHLHQQPDGGGVNR</sequence>
<organism evidence="2 3">
    <name type="scientific">Nephila pilipes</name>
    <name type="common">Giant wood spider</name>
    <name type="synonym">Nephila maculata</name>
    <dbReference type="NCBI Taxonomy" id="299642"/>
    <lineage>
        <taxon>Eukaryota</taxon>
        <taxon>Metazoa</taxon>
        <taxon>Ecdysozoa</taxon>
        <taxon>Arthropoda</taxon>
        <taxon>Chelicerata</taxon>
        <taxon>Arachnida</taxon>
        <taxon>Araneae</taxon>
        <taxon>Araneomorphae</taxon>
        <taxon>Entelegynae</taxon>
        <taxon>Araneoidea</taxon>
        <taxon>Nephilidae</taxon>
        <taxon>Nephila</taxon>
    </lineage>
</organism>
<dbReference type="AlphaFoldDB" id="A0A8X6Q6X0"/>
<feature type="compositionally biased region" description="Polar residues" evidence="1">
    <location>
        <begin position="109"/>
        <end position="129"/>
    </location>
</feature>
<evidence type="ECO:0000256" key="1">
    <source>
        <dbReference type="SAM" id="MobiDB-lite"/>
    </source>
</evidence>
<feature type="compositionally biased region" description="Polar residues" evidence="1">
    <location>
        <begin position="54"/>
        <end position="70"/>
    </location>
</feature>
<protein>
    <submittedName>
        <fullName evidence="2">Uncharacterized protein</fullName>
    </submittedName>
</protein>
<comment type="caution">
    <text evidence="2">The sequence shown here is derived from an EMBL/GenBank/DDBJ whole genome shotgun (WGS) entry which is preliminary data.</text>
</comment>
<evidence type="ECO:0000313" key="3">
    <source>
        <dbReference type="Proteomes" id="UP000887013"/>
    </source>
</evidence>
<gene>
    <name evidence="2" type="ORF">NPIL_275491</name>
</gene>
<dbReference type="OrthoDB" id="6435065at2759"/>
<accession>A0A8X6Q6X0</accession>
<feature type="region of interest" description="Disordered" evidence="1">
    <location>
        <begin position="54"/>
        <end position="139"/>
    </location>
</feature>
<dbReference type="EMBL" id="BMAW01028096">
    <property type="protein sequence ID" value="GFU05657.1"/>
    <property type="molecule type" value="Genomic_DNA"/>
</dbReference>
<proteinExistence type="predicted"/>
<name>A0A8X6Q6X0_NEPPI</name>
<dbReference type="Proteomes" id="UP000887013">
    <property type="component" value="Unassembled WGS sequence"/>
</dbReference>
<evidence type="ECO:0000313" key="2">
    <source>
        <dbReference type="EMBL" id="GFU05657.1"/>
    </source>
</evidence>
<keyword evidence="3" id="KW-1185">Reference proteome</keyword>